<dbReference type="AlphaFoldDB" id="A0AAE0H0G1"/>
<accession>A0AAE0H0G1</accession>
<gene>
    <name evidence="3" type="ORF">CYMTET_4894</name>
</gene>
<proteinExistence type="predicted"/>
<feature type="region of interest" description="Disordered" evidence="1">
    <location>
        <begin position="398"/>
        <end position="441"/>
    </location>
</feature>
<sequence length="1057" mass="116227">MGTAPRYGIVLAIFGSSFAPALALLVTVFWAGVRDTFDFDDIFECPSPLRSLSSSPLLTITIFPLPHPTARLRTTSPLAFQSMGMLTRAKKSLDRDSDIDASLRLLDGVRNSPTVRTPTVPTPAPNSNEDADVATRKYLQEQSELVDDVYKARLHRQWAKGVREVVLGDKKHHFRGTDDAGLLSELVVQLRTEFHSAGLELASFDLDDPLARVVTKVNGLLYDVLALVVEKHNNAHVWLTGTDASSDRDGRRALVDIIKGCVPLALRESHQEEHAALRYPADTDPQPILAREQRLVRDNKATDWTPTEETKKLSLYNRLDPVFYTAVKVRYPLAADLAHVSLASLRSLVVEIYQAWAQTGTGKAVSGKSGISAQLSSTEYGALLNKINELQDLLRQQRGTDAPPAQQQRQQPQRQQRQQQQRGTQRGFRVGTHPLPAVGFDRDDQKAKPFCGRCKKAGKGEHYHFYRDCPLGGRQHPPHSAAAFCIPIDEEDAEGVRALAMCALFQQAADDGAEAFATAASTYGPPAVLCAGAVGGIDVSAYGFTVEPQQPADEPASDDIHQRLDDLAAEVHATANCKLSYAFTYSTPVEEGRENEYLEQLSYAFTYSTDIVTILRTRGYNPKNGFTLDNHTADTDFTALLSALRHVLFPVSFTDFSKLLDLEHDYDFYHVVLNEIVFTVLPVVLRGTALALYTEAALYHPGDGRYVLQRLRYEVEGVPDSDTDRFWVKMRSTIIDENNDPAPQLTAIRNLGDKHARTNNDYSEEKRVKDLWHILTDSAKQSPFVTPLYVPIIRELRSGAPFSFSTLCLRVRTVWREELSFATPAADTVPSSPPGGGGGDGARPKKPSFNSASAHREPSHTIKPVGEWRPEPASALIMRWKGVGYPCILCFRLWGLTDSHPDTRGICPYTCKEAYNPSRVPDSALPAGNRPLPREFTAALASFQGAGGATAQSVVLTEQQPDPPPDAAVMTFVAPHSDPPPCLDHPPAADSGVHSVPAEDPSAAGMPQHAGSLDFAFEPEPVAMLGFAEGDEDWPAFRETPWIPPMIATSSRQHNLQ</sequence>
<feature type="region of interest" description="Disordered" evidence="1">
    <location>
        <begin position="111"/>
        <end position="130"/>
    </location>
</feature>
<feature type="compositionally biased region" description="Low complexity" evidence="1">
    <location>
        <begin position="406"/>
        <end position="426"/>
    </location>
</feature>
<evidence type="ECO:0000256" key="2">
    <source>
        <dbReference type="SAM" id="Phobius"/>
    </source>
</evidence>
<name>A0AAE0H0G1_9CHLO</name>
<comment type="caution">
    <text evidence="3">The sequence shown here is derived from an EMBL/GenBank/DDBJ whole genome shotgun (WGS) entry which is preliminary data.</text>
</comment>
<keyword evidence="4" id="KW-1185">Reference proteome</keyword>
<feature type="region of interest" description="Disordered" evidence="1">
    <location>
        <begin position="974"/>
        <end position="1008"/>
    </location>
</feature>
<evidence type="ECO:0000313" key="3">
    <source>
        <dbReference type="EMBL" id="KAK3287594.1"/>
    </source>
</evidence>
<evidence type="ECO:0000256" key="1">
    <source>
        <dbReference type="SAM" id="MobiDB-lite"/>
    </source>
</evidence>
<protein>
    <submittedName>
        <fullName evidence="3">Uncharacterized protein</fullName>
    </submittedName>
</protein>
<organism evidence="3 4">
    <name type="scientific">Cymbomonas tetramitiformis</name>
    <dbReference type="NCBI Taxonomy" id="36881"/>
    <lineage>
        <taxon>Eukaryota</taxon>
        <taxon>Viridiplantae</taxon>
        <taxon>Chlorophyta</taxon>
        <taxon>Pyramimonadophyceae</taxon>
        <taxon>Pyramimonadales</taxon>
        <taxon>Pyramimonadaceae</taxon>
        <taxon>Cymbomonas</taxon>
    </lineage>
</organism>
<evidence type="ECO:0000313" key="4">
    <source>
        <dbReference type="Proteomes" id="UP001190700"/>
    </source>
</evidence>
<feature type="compositionally biased region" description="Basic and acidic residues" evidence="1">
    <location>
        <begin position="854"/>
        <end position="867"/>
    </location>
</feature>
<keyword evidence="2" id="KW-0472">Membrane</keyword>
<dbReference type="Proteomes" id="UP001190700">
    <property type="component" value="Unassembled WGS sequence"/>
</dbReference>
<feature type="transmembrane region" description="Helical" evidence="2">
    <location>
        <begin position="7"/>
        <end position="33"/>
    </location>
</feature>
<keyword evidence="2" id="KW-0812">Transmembrane</keyword>
<reference evidence="3 4" key="1">
    <citation type="journal article" date="2015" name="Genome Biol. Evol.">
        <title>Comparative Genomics of a Bacterivorous Green Alga Reveals Evolutionary Causalities and Consequences of Phago-Mixotrophic Mode of Nutrition.</title>
        <authorList>
            <person name="Burns J.A."/>
            <person name="Paasch A."/>
            <person name="Narechania A."/>
            <person name="Kim E."/>
        </authorList>
    </citation>
    <scope>NUCLEOTIDE SEQUENCE [LARGE SCALE GENOMIC DNA]</scope>
    <source>
        <strain evidence="3 4">PLY_AMNH</strain>
    </source>
</reference>
<keyword evidence="2" id="KW-1133">Transmembrane helix</keyword>
<feature type="region of interest" description="Disordered" evidence="1">
    <location>
        <begin position="825"/>
        <end position="867"/>
    </location>
</feature>
<dbReference type="EMBL" id="LGRX02000788">
    <property type="protein sequence ID" value="KAK3287594.1"/>
    <property type="molecule type" value="Genomic_DNA"/>
</dbReference>